<reference evidence="2" key="1">
    <citation type="submission" date="2008-10" db="EMBL/GenBank/DDBJ databases">
        <authorList>
            <person name="Molnar K."/>
        </authorList>
    </citation>
    <scope>NUCLEOTIDE SEQUENCE [LARGE SCALE GENOMIC DNA]</scope>
    <source>
        <strain evidence="2">NRRL 15998</strain>
    </source>
</reference>
<reference evidence="2" key="2">
    <citation type="submission" date="2008-12" db="EMBL/GenBank/DDBJ databases">
        <title>Annotation of Streptomyces roseosporus strain NRRL 15998.</title>
        <authorList>
            <consortium name="The Broad Institute Genome Sequencing Platform"/>
            <consortium name="Broad Institute Microbial Sequencing Center"/>
            <person name="Fischbach M."/>
            <person name="Ward D."/>
            <person name="Young S."/>
            <person name="Kodira C.D."/>
            <person name="Zeng Q."/>
            <person name="Koehrsen M."/>
            <person name="Godfrey P."/>
            <person name="Alvarado L."/>
            <person name="Berlin A.M."/>
            <person name="Borenstein D."/>
            <person name="Chen Z."/>
            <person name="Engels R."/>
            <person name="Freedman E."/>
            <person name="Gellesch M."/>
            <person name="Goldberg J."/>
            <person name="Griggs A."/>
            <person name="Gujja S."/>
            <person name="Heiman D.I."/>
            <person name="Hepburn T.A."/>
            <person name="Howarth C."/>
            <person name="Jen D."/>
            <person name="Larson L."/>
            <person name="Lewis B."/>
            <person name="Mehta T."/>
            <person name="Park D."/>
            <person name="Pearson M."/>
            <person name="Roberts A."/>
            <person name="Saif S."/>
            <person name="Shea T.D."/>
            <person name="Shenoy N."/>
            <person name="Sisk P."/>
            <person name="Stolte C."/>
            <person name="Sykes S.N."/>
            <person name="Walk T."/>
            <person name="White J."/>
            <person name="Yandava C."/>
            <person name="Straight P."/>
            <person name="Clardy J."/>
            <person name="Hung D."/>
            <person name="Kolter R."/>
            <person name="Mekalanos J."/>
            <person name="Walker S."/>
            <person name="Walsh C.T."/>
            <person name="Wieland B.L.C."/>
            <person name="Ilzarbe M."/>
            <person name="Galagan J."/>
            <person name="Nusbaum C."/>
            <person name="Birren B."/>
        </authorList>
    </citation>
    <scope>NUCLEOTIDE SEQUENCE [LARGE SCALE GENOMIC DNA]</scope>
    <source>
        <strain evidence="2">NRRL 15998</strain>
    </source>
</reference>
<proteinExistence type="predicted"/>
<protein>
    <submittedName>
        <fullName evidence="1">Predicted protein</fullName>
    </submittedName>
</protein>
<evidence type="ECO:0000313" key="1">
    <source>
        <dbReference type="EMBL" id="EFE73117.2"/>
    </source>
</evidence>
<name>D6AK36_STRFL</name>
<dbReference type="EMBL" id="DS999644">
    <property type="protein sequence ID" value="EFE73117.2"/>
    <property type="molecule type" value="Genomic_DNA"/>
</dbReference>
<organism evidence="1 2">
    <name type="scientific">Streptomyces filamentosus NRRL 15998</name>
    <dbReference type="NCBI Taxonomy" id="457431"/>
    <lineage>
        <taxon>Bacteria</taxon>
        <taxon>Bacillati</taxon>
        <taxon>Actinomycetota</taxon>
        <taxon>Actinomycetes</taxon>
        <taxon>Kitasatosporales</taxon>
        <taxon>Streptomycetaceae</taxon>
        <taxon>Streptomyces</taxon>
    </lineage>
</organism>
<accession>D6AK36</accession>
<feature type="non-terminal residue" evidence="1">
    <location>
        <position position="1"/>
    </location>
</feature>
<sequence length="161" mass="17429">STTEVISSFDLHVLSTPPAFVLSQDQTLRECLPVIGCTHTRAEQPVGIRPVVHSVLAVYFKRNRVPTKTAGDGVSTYLALTFGTLLSSQGTDASFGPVSPGPSGRFPSFFFVLLSCVSDSIRLFRVRFPVEAGRAVSLSRFFAFAFSLSGGSNFTRLFFVP</sequence>
<evidence type="ECO:0000313" key="2">
    <source>
        <dbReference type="Proteomes" id="UP000003986"/>
    </source>
</evidence>
<gene>
    <name evidence="1" type="ORF">SSGG_00483</name>
</gene>
<dbReference type="AlphaFoldDB" id="D6AK36"/>
<dbReference type="Proteomes" id="UP000003986">
    <property type="component" value="Unassembled WGS sequence"/>
</dbReference>